<dbReference type="EMBL" id="CP059732">
    <property type="protein sequence ID" value="QMW00527.1"/>
    <property type="molecule type" value="Genomic_DNA"/>
</dbReference>
<evidence type="ECO:0000313" key="2">
    <source>
        <dbReference type="Proteomes" id="UP000515369"/>
    </source>
</evidence>
<keyword evidence="2" id="KW-1185">Reference proteome</keyword>
<sequence>MEPKENTKRGLDLVRRLVEVKEQEQKSFQKAYQSDPTIQAIFDELKKRNAQRRITT</sequence>
<accession>A0A7G5GNT5</accession>
<dbReference type="Proteomes" id="UP000515369">
    <property type="component" value="Chromosome"/>
</dbReference>
<dbReference type="RefSeq" id="WP_182457643.1">
    <property type="nucleotide sequence ID" value="NZ_CP059732.1"/>
</dbReference>
<name>A0A7G5GNT5_9BACT</name>
<organism evidence="1 2">
    <name type="scientific">Spirosoma foliorum</name>
    <dbReference type="NCBI Taxonomy" id="2710596"/>
    <lineage>
        <taxon>Bacteria</taxon>
        <taxon>Pseudomonadati</taxon>
        <taxon>Bacteroidota</taxon>
        <taxon>Cytophagia</taxon>
        <taxon>Cytophagales</taxon>
        <taxon>Cytophagaceae</taxon>
        <taxon>Spirosoma</taxon>
    </lineage>
</organism>
<gene>
    <name evidence="1" type="ORF">H3H32_21270</name>
</gene>
<dbReference type="AlphaFoldDB" id="A0A7G5GNT5"/>
<reference evidence="1 2" key="1">
    <citation type="submission" date="2020-07" db="EMBL/GenBank/DDBJ databases">
        <title>Spirosoma foliorum sp. nov., isolated from the leaves on the Nejang mountain Korea, Republic of.</title>
        <authorList>
            <person name="Ho H."/>
            <person name="Lee Y.-J."/>
            <person name="Nurcahyanto D.-A."/>
            <person name="Kim S.-G."/>
        </authorList>
    </citation>
    <scope>NUCLEOTIDE SEQUENCE [LARGE SCALE GENOMIC DNA]</scope>
    <source>
        <strain evidence="1 2">PL0136</strain>
    </source>
</reference>
<protein>
    <submittedName>
        <fullName evidence="1">Uncharacterized protein</fullName>
    </submittedName>
</protein>
<dbReference type="KEGG" id="sfol:H3H32_21270"/>
<proteinExistence type="predicted"/>
<evidence type="ECO:0000313" key="1">
    <source>
        <dbReference type="EMBL" id="QMW00527.1"/>
    </source>
</evidence>